<feature type="domain" description="DUF6745" evidence="1">
    <location>
        <begin position="119"/>
        <end position="235"/>
    </location>
</feature>
<comment type="caution">
    <text evidence="2">The sequence shown here is derived from an EMBL/GenBank/DDBJ whole genome shotgun (WGS) entry which is preliminary data.</text>
</comment>
<proteinExistence type="predicted"/>
<organism evidence="2">
    <name type="scientific">marine sediment metagenome</name>
    <dbReference type="NCBI Taxonomy" id="412755"/>
    <lineage>
        <taxon>unclassified sequences</taxon>
        <taxon>metagenomes</taxon>
        <taxon>ecological metagenomes</taxon>
    </lineage>
</organism>
<gene>
    <name evidence="2" type="ORF">LCGC14_0342110</name>
</gene>
<dbReference type="Pfam" id="PF20530">
    <property type="entry name" value="DUF6745"/>
    <property type="match status" value="1"/>
</dbReference>
<evidence type="ECO:0000313" key="2">
    <source>
        <dbReference type="EMBL" id="KKN79194.1"/>
    </source>
</evidence>
<reference evidence="2" key="1">
    <citation type="journal article" date="2015" name="Nature">
        <title>Complex archaea that bridge the gap between prokaryotes and eukaryotes.</title>
        <authorList>
            <person name="Spang A."/>
            <person name="Saw J.H."/>
            <person name="Jorgensen S.L."/>
            <person name="Zaremba-Niedzwiedzka K."/>
            <person name="Martijn J."/>
            <person name="Lind A.E."/>
            <person name="van Eijk R."/>
            <person name="Schleper C."/>
            <person name="Guy L."/>
            <person name="Ettema T.J."/>
        </authorList>
    </citation>
    <scope>NUCLEOTIDE SEQUENCE</scope>
</reference>
<dbReference type="EMBL" id="LAZR01000251">
    <property type="protein sequence ID" value="KKN79194.1"/>
    <property type="molecule type" value="Genomic_DNA"/>
</dbReference>
<accession>A0A0F9TIV4</accession>
<dbReference type="AlphaFoldDB" id="A0A0F9TIV4"/>
<evidence type="ECO:0000259" key="1">
    <source>
        <dbReference type="Pfam" id="PF20530"/>
    </source>
</evidence>
<sequence length="333" mass="38288">MIERIDELTPDQEARMPEFKEKWTKINLSTAECDRDQAKYWMDEAYRLAGYEPVNEIHWVRSPKEGLDLAKDMMLSANNDNRDYIDELIHGYNYGCHEASYLSFYEFFYVVCELDILKPLVPQFNIAPHSGWWIPFDTCIIACAKPTSIHVVGDVLHKDLVPAVNHADGFDVYILNGIYMPDNIVITPANELDSQLILSEGNVDVRREIIRKIGYDKMYEDLGGETIETVSMTDLYKKHSILSYEQQGDVIFKPDNLEEVKYKNLKDDFKKSLEGKSYSLVNMRFGDGSKPFLVMDNMSIGAKHVEGVPPNITNVFDAICFRNQMKGLPQELK</sequence>
<dbReference type="InterPro" id="IPR046633">
    <property type="entry name" value="DUF6745"/>
</dbReference>
<name>A0A0F9TIV4_9ZZZZ</name>
<protein>
    <recommendedName>
        <fullName evidence="1">DUF6745 domain-containing protein</fullName>
    </recommendedName>
</protein>